<proteinExistence type="predicted"/>
<reference evidence="2" key="1">
    <citation type="submission" date="2021-06" db="EMBL/GenBank/DDBJ databases">
        <authorList>
            <person name="Kallberg Y."/>
            <person name="Tangrot J."/>
            <person name="Rosling A."/>
        </authorList>
    </citation>
    <scope>NUCLEOTIDE SEQUENCE</scope>
    <source>
        <strain evidence="2">MT106</strain>
    </source>
</reference>
<evidence type="ECO:0000256" key="1">
    <source>
        <dbReference type="SAM" id="MobiDB-lite"/>
    </source>
</evidence>
<comment type="caution">
    <text evidence="2">The sequence shown here is derived from an EMBL/GenBank/DDBJ whole genome shotgun (WGS) entry which is preliminary data.</text>
</comment>
<keyword evidence="3" id="KW-1185">Reference proteome</keyword>
<dbReference type="Proteomes" id="UP000789831">
    <property type="component" value="Unassembled WGS sequence"/>
</dbReference>
<protein>
    <submittedName>
        <fullName evidence="2">5285_t:CDS:1</fullName>
    </submittedName>
</protein>
<feature type="region of interest" description="Disordered" evidence="1">
    <location>
        <begin position="65"/>
        <end position="100"/>
    </location>
</feature>
<feature type="compositionally biased region" description="Basic and acidic residues" evidence="1">
    <location>
        <begin position="65"/>
        <end position="77"/>
    </location>
</feature>
<evidence type="ECO:0000313" key="2">
    <source>
        <dbReference type="EMBL" id="CAG8433445.1"/>
    </source>
</evidence>
<dbReference type="AlphaFoldDB" id="A0A9N8YM66"/>
<sequence>MKNCKYSKSQETQFYHRVLNTIAARLHIKSKKNKNTSKKKSSSKQQPQYQNPFLKFISVKKTTEKEKGNYKDDDDQKTLIPSTPTTPRTTKSSSRRSRHTSHLLPSLETFELFYAGYPKHSLIMESASIIGRIENGCLVTEWEKNLLRTKLGTAILKRCSPGTAEFLSWQVFLDLWKRIPEN</sequence>
<organism evidence="2 3">
    <name type="scientific">Ambispora gerdemannii</name>
    <dbReference type="NCBI Taxonomy" id="144530"/>
    <lineage>
        <taxon>Eukaryota</taxon>
        <taxon>Fungi</taxon>
        <taxon>Fungi incertae sedis</taxon>
        <taxon>Mucoromycota</taxon>
        <taxon>Glomeromycotina</taxon>
        <taxon>Glomeromycetes</taxon>
        <taxon>Archaeosporales</taxon>
        <taxon>Ambisporaceae</taxon>
        <taxon>Ambispora</taxon>
    </lineage>
</organism>
<evidence type="ECO:0000313" key="3">
    <source>
        <dbReference type="Proteomes" id="UP000789831"/>
    </source>
</evidence>
<feature type="region of interest" description="Disordered" evidence="1">
    <location>
        <begin position="26"/>
        <end position="47"/>
    </location>
</feature>
<dbReference type="EMBL" id="CAJVPL010000006">
    <property type="protein sequence ID" value="CAG8433445.1"/>
    <property type="molecule type" value="Genomic_DNA"/>
</dbReference>
<gene>
    <name evidence="2" type="ORF">AGERDE_LOCUS127</name>
</gene>
<name>A0A9N8YM66_9GLOM</name>
<feature type="compositionally biased region" description="Basic residues" evidence="1">
    <location>
        <begin position="26"/>
        <end position="42"/>
    </location>
</feature>
<accession>A0A9N8YM66</accession>
<feature type="compositionally biased region" description="Low complexity" evidence="1">
    <location>
        <begin position="78"/>
        <end position="92"/>
    </location>
</feature>